<feature type="region of interest" description="Disordered" evidence="14">
    <location>
        <begin position="565"/>
        <end position="654"/>
    </location>
</feature>
<dbReference type="GO" id="GO:0046872">
    <property type="term" value="F:metal ion binding"/>
    <property type="evidence" value="ECO:0007669"/>
    <property type="project" value="UniProtKB-KW"/>
</dbReference>
<dbReference type="Pfam" id="PF00899">
    <property type="entry name" value="ThiF"/>
    <property type="match status" value="1"/>
</dbReference>
<dbReference type="PANTHER" id="PTHR10953:SF5">
    <property type="entry name" value="SUMO-ACTIVATING ENZYME SUBUNIT 2"/>
    <property type="match status" value="1"/>
</dbReference>
<dbReference type="EMBL" id="KE504168">
    <property type="protein sequence ID" value="EPS98210.1"/>
    <property type="molecule type" value="Genomic_DNA"/>
</dbReference>
<dbReference type="AlphaFoldDB" id="S8F9G3"/>
<evidence type="ECO:0000256" key="7">
    <source>
        <dbReference type="ARBA" id="ARBA00022840"/>
    </source>
</evidence>
<dbReference type="GO" id="GO:0019948">
    <property type="term" value="F:SUMO activating enzyme activity"/>
    <property type="evidence" value="ECO:0007669"/>
    <property type="project" value="UniProtKB-UniRule"/>
</dbReference>
<dbReference type="InterPro" id="IPR033127">
    <property type="entry name" value="UBQ-activ_enz_E1_Cys_AS"/>
</dbReference>
<evidence type="ECO:0000256" key="14">
    <source>
        <dbReference type="SAM" id="MobiDB-lite"/>
    </source>
</evidence>
<keyword evidence="6 9" id="KW-0862">Zinc</keyword>
<feature type="compositionally biased region" description="Low complexity" evidence="14">
    <location>
        <begin position="318"/>
        <end position="334"/>
    </location>
</feature>
<evidence type="ECO:0000259" key="15">
    <source>
        <dbReference type="Pfam" id="PF00899"/>
    </source>
</evidence>
<evidence type="ECO:0000256" key="3">
    <source>
        <dbReference type="ARBA" id="ARBA00022723"/>
    </source>
</evidence>
<feature type="binding site" evidence="12">
    <location>
        <position position="467"/>
    </location>
    <ligand>
        <name>Zn(2+)</name>
        <dbReference type="ChEBI" id="CHEBI:29105"/>
    </ligand>
</feature>
<name>S8F9G3_FOMSC</name>
<keyword evidence="19" id="KW-1185">Reference proteome</keyword>
<dbReference type="InterPro" id="IPR000594">
    <property type="entry name" value="ThiF_NAD_FAD-bd"/>
</dbReference>
<dbReference type="InterPro" id="IPR042449">
    <property type="entry name" value="Ub-E1_IAD_1"/>
</dbReference>
<evidence type="ECO:0000256" key="1">
    <source>
        <dbReference type="ARBA" id="ARBA00004718"/>
    </source>
</evidence>
<dbReference type="Gene3D" id="3.50.50.80">
    <property type="entry name" value="Ubiquitin-activating enzyme E1, inactive adenylation domain, subdomain 1"/>
    <property type="match status" value="1"/>
</dbReference>
<feature type="binding site" evidence="11">
    <location>
        <position position="56"/>
    </location>
    <ligand>
        <name>ATP</name>
        <dbReference type="ChEBI" id="CHEBI:30616"/>
    </ligand>
</feature>
<accession>S8F9G3</accession>
<feature type="binding site" evidence="12">
    <location>
        <position position="464"/>
    </location>
    <ligand>
        <name>Zn(2+)</name>
        <dbReference type="ChEBI" id="CHEBI:29105"/>
    </ligand>
</feature>
<comment type="pathway">
    <text evidence="1 9">Protein modification; protein sumoylation.</text>
</comment>
<keyword evidence="4 9" id="KW-0547">Nucleotide-binding</keyword>
<feature type="binding site" evidence="11">
    <location>
        <begin position="64"/>
        <end position="67"/>
    </location>
    <ligand>
        <name>ATP</name>
        <dbReference type="ChEBI" id="CHEBI:30616"/>
    </ligand>
</feature>
<evidence type="ECO:0000256" key="8">
    <source>
        <dbReference type="ARBA" id="ARBA00073512"/>
    </source>
</evidence>
<dbReference type="InterPro" id="IPR045886">
    <property type="entry name" value="ThiF/MoeB/HesA"/>
</dbReference>
<sequence length="654" mass="70939">MAKVDGRSLHAKAILGSELYGRLSETKVLLVGAGGIGCELLKNIVLTGFGDITLLDLDTIDLSNLNRQFLFRKKDVKQSKALVAAKTAHAFNPNVKITPIHGNIKEPQFDVAWFRGFDIVLNALDNLDARRHVNKMCMAANVPLVESGTAGYLGQVQPILKDRAECFDCVPKPTPKSFPVCTIRSTPSQPIHCIVWAKSYLVPQLFGEDEDGGELDEAEKQGENAQEIATLRKEAQAFKVVRAALRTPQTDGQGSSAAKMVFEKVFHSDILNLLSMADMWRSREPPTPLDFEGIRDGTFVMNKKTHKEDTTAQSAPRATSATNGSTSNGASTSGLKDQRALSLKDNVDLFVASTERLAGRLRAGEDTISFDKDDDDTLDFVTAASNLRSVAYGITSKSRWEVKEMAGNIIPAIATTNAIIAGLIVLQALHLLRKSYHALRNVHVQFKPTMPLSAISMTPPNPHCGVCRDTYTEVRCDPARVTLGELVSGILGEGGEAGGLGERDVSVYEHTRMLSDPDWDENLERTLESLNVTRGKFLSIVDDESEYATIQVAIGVLPPNHPADGSALVLPSTLPVPPRKPKPAAPSTPPPTGTKRSAPDDDDVEPSAKRQKTNGAAPALAPFTPSKKKRLEDDGLLMLDNPDETLEDDVILVD</sequence>
<keyword evidence="5 9" id="KW-0833">Ubl conjugation pathway</keyword>
<dbReference type="HOGENOM" id="CLU_013325_7_3_1"/>
<dbReference type="Gene3D" id="3.10.290.20">
    <property type="entry name" value="Ubiquitin-like 2 activating enzyme e1b. Chain: B, domain 3"/>
    <property type="match status" value="1"/>
</dbReference>
<evidence type="ECO:0000256" key="13">
    <source>
        <dbReference type="PROSITE-ProRule" id="PRU10132"/>
    </source>
</evidence>
<keyword evidence="7 9" id="KW-0067">ATP-binding</keyword>
<dbReference type="InterPro" id="IPR023318">
    <property type="entry name" value="Ub_act_enz_dom_a_sf"/>
</dbReference>
<reference evidence="18 19" key="1">
    <citation type="journal article" date="2012" name="Science">
        <title>The Paleozoic origin of enzymatic lignin decomposition reconstructed from 31 fungal genomes.</title>
        <authorList>
            <person name="Floudas D."/>
            <person name="Binder M."/>
            <person name="Riley R."/>
            <person name="Barry K."/>
            <person name="Blanchette R.A."/>
            <person name="Henrissat B."/>
            <person name="Martinez A.T."/>
            <person name="Otillar R."/>
            <person name="Spatafora J.W."/>
            <person name="Yadav J.S."/>
            <person name="Aerts A."/>
            <person name="Benoit I."/>
            <person name="Boyd A."/>
            <person name="Carlson A."/>
            <person name="Copeland A."/>
            <person name="Coutinho P.M."/>
            <person name="de Vries R.P."/>
            <person name="Ferreira P."/>
            <person name="Findley K."/>
            <person name="Foster B."/>
            <person name="Gaskell J."/>
            <person name="Glotzer D."/>
            <person name="Gorecki P."/>
            <person name="Heitman J."/>
            <person name="Hesse C."/>
            <person name="Hori C."/>
            <person name="Igarashi K."/>
            <person name="Jurgens J.A."/>
            <person name="Kallen N."/>
            <person name="Kersten P."/>
            <person name="Kohler A."/>
            <person name="Kuees U."/>
            <person name="Kumar T.K.A."/>
            <person name="Kuo A."/>
            <person name="LaButti K."/>
            <person name="Larrondo L.F."/>
            <person name="Lindquist E."/>
            <person name="Ling A."/>
            <person name="Lombard V."/>
            <person name="Lucas S."/>
            <person name="Lundell T."/>
            <person name="Martin R."/>
            <person name="McLaughlin D.J."/>
            <person name="Morgenstern I."/>
            <person name="Morin E."/>
            <person name="Murat C."/>
            <person name="Nagy L.G."/>
            <person name="Nolan M."/>
            <person name="Ohm R.A."/>
            <person name="Patyshakuliyeva A."/>
            <person name="Rokas A."/>
            <person name="Ruiz-Duenas F.J."/>
            <person name="Sabat G."/>
            <person name="Salamov A."/>
            <person name="Samejima M."/>
            <person name="Schmutz J."/>
            <person name="Slot J.C."/>
            <person name="St John F."/>
            <person name="Stenlid J."/>
            <person name="Sun H."/>
            <person name="Sun S."/>
            <person name="Syed K."/>
            <person name="Tsang A."/>
            <person name="Wiebenga A."/>
            <person name="Young D."/>
            <person name="Pisabarro A."/>
            <person name="Eastwood D.C."/>
            <person name="Martin F."/>
            <person name="Cullen D."/>
            <person name="Grigoriev I.V."/>
            <person name="Hibbett D.S."/>
        </authorList>
    </citation>
    <scope>NUCLEOTIDE SEQUENCE</scope>
    <source>
        <strain evidence="19">FP-58527</strain>
    </source>
</reference>
<evidence type="ECO:0000256" key="11">
    <source>
        <dbReference type="PIRSR" id="PIRSR039133-2"/>
    </source>
</evidence>
<dbReference type="FunFam" id="1.10.10.520:FF:000011">
    <property type="entry name" value="Ubiquitin-activating enzyme E1-like"/>
    <property type="match status" value="1"/>
</dbReference>
<evidence type="ECO:0000313" key="19">
    <source>
        <dbReference type="Proteomes" id="UP000015241"/>
    </source>
</evidence>
<feature type="binding site" evidence="11">
    <location>
        <begin position="125"/>
        <end position="130"/>
    </location>
    <ligand>
        <name>ATP</name>
        <dbReference type="ChEBI" id="CHEBI:30616"/>
    </ligand>
</feature>
<dbReference type="STRING" id="743788.S8F9G3"/>
<dbReference type="InterPro" id="IPR028077">
    <property type="entry name" value="UAE_UbL_dom"/>
</dbReference>
<comment type="subunit">
    <text evidence="9">Heterodimer.</text>
</comment>
<feature type="compositionally biased region" description="Acidic residues" evidence="14">
    <location>
        <begin position="641"/>
        <end position="654"/>
    </location>
</feature>
<evidence type="ECO:0000256" key="10">
    <source>
        <dbReference type="PIRSR" id="PIRSR039133-1"/>
    </source>
</evidence>
<dbReference type="Gene3D" id="1.10.10.520">
    <property type="entry name" value="Ubiquitin activating enzymes (Uba3). Chain: B, domain 2"/>
    <property type="match status" value="1"/>
</dbReference>
<evidence type="ECO:0000256" key="9">
    <source>
        <dbReference type="PIRNR" id="PIRNR039133"/>
    </source>
</evidence>
<feature type="domain" description="Ubiquitin/SUMO-activating enzyme ubiquitin-like" evidence="17">
    <location>
        <begin position="474"/>
        <end position="553"/>
    </location>
</feature>
<dbReference type="GO" id="GO:0005737">
    <property type="term" value="C:cytoplasm"/>
    <property type="evidence" value="ECO:0007669"/>
    <property type="project" value="TreeGrafter"/>
</dbReference>
<gene>
    <name evidence="18" type="ORF">FOMPIDRAFT_1165744</name>
</gene>
<dbReference type="OrthoDB" id="10255449at2759"/>
<feature type="compositionally biased region" description="Pro residues" evidence="14">
    <location>
        <begin position="574"/>
        <end position="592"/>
    </location>
</feature>
<dbReference type="InterPro" id="IPR035985">
    <property type="entry name" value="Ubiquitin-activating_enz"/>
</dbReference>
<dbReference type="InParanoid" id="S8F9G3"/>
<dbReference type="FunCoup" id="S8F9G3">
    <property type="interactions" value="1130"/>
</dbReference>
<dbReference type="GO" id="GO:0031510">
    <property type="term" value="C:SUMO activating enzyme complex"/>
    <property type="evidence" value="ECO:0007669"/>
    <property type="project" value="UniProtKB-UniRule"/>
</dbReference>
<dbReference type="InterPro" id="IPR030661">
    <property type="entry name" value="Uba2"/>
</dbReference>
<dbReference type="Proteomes" id="UP000015241">
    <property type="component" value="Unassembled WGS sequence"/>
</dbReference>
<dbReference type="SUPFAM" id="SSF69572">
    <property type="entry name" value="Activating enzymes of the ubiquitin-like proteins"/>
    <property type="match status" value="1"/>
</dbReference>
<proteinExistence type="inferred from homology"/>
<dbReference type="PANTHER" id="PTHR10953">
    <property type="entry name" value="UBIQUITIN-ACTIVATING ENZYME E1"/>
    <property type="match status" value="1"/>
</dbReference>
<dbReference type="PIRSF" id="PIRSF039133">
    <property type="entry name" value="SUMO_E1B"/>
    <property type="match status" value="1"/>
</dbReference>
<feature type="binding site" evidence="11">
    <location>
        <position position="80"/>
    </location>
    <ligand>
        <name>ATP</name>
        <dbReference type="ChEBI" id="CHEBI:30616"/>
    </ligand>
</feature>
<evidence type="ECO:0000259" key="16">
    <source>
        <dbReference type="Pfam" id="PF10585"/>
    </source>
</evidence>
<dbReference type="UniPathway" id="UPA00886"/>
<evidence type="ECO:0000313" key="18">
    <source>
        <dbReference type="EMBL" id="EPS98210.1"/>
    </source>
</evidence>
<keyword evidence="3 9" id="KW-0479">Metal-binding</keyword>
<feature type="domain" description="THIF-type NAD/FAD binding fold" evidence="15">
    <location>
        <begin position="14"/>
        <end position="465"/>
    </location>
</feature>
<dbReference type="Pfam" id="PF14732">
    <property type="entry name" value="UAE_UbL"/>
    <property type="match status" value="1"/>
</dbReference>
<dbReference type="Pfam" id="PF10585">
    <property type="entry name" value="UBA_E1_SCCH"/>
    <property type="match status" value="1"/>
</dbReference>
<feature type="active site" description="Glycyl thioester intermediate" evidence="10 13">
    <location>
        <position position="181"/>
    </location>
</feature>
<dbReference type="PROSITE" id="PS00865">
    <property type="entry name" value="UBIQUITIN_ACTIVAT_2"/>
    <property type="match status" value="1"/>
</dbReference>
<evidence type="ECO:0000256" key="5">
    <source>
        <dbReference type="ARBA" id="ARBA00022786"/>
    </source>
</evidence>
<feature type="domain" description="Ubiquitin-activating enzyme SCCH" evidence="16">
    <location>
        <begin position="187"/>
        <end position="403"/>
    </location>
</feature>
<evidence type="ECO:0000259" key="17">
    <source>
        <dbReference type="Pfam" id="PF14732"/>
    </source>
</evidence>
<dbReference type="GO" id="GO:0016925">
    <property type="term" value="P:protein sumoylation"/>
    <property type="evidence" value="ECO:0007669"/>
    <property type="project" value="UniProtKB-UniRule"/>
</dbReference>
<feature type="region of interest" description="Disordered" evidence="14">
    <location>
        <begin position="305"/>
        <end position="337"/>
    </location>
</feature>
<feature type="binding site" evidence="11">
    <location>
        <begin position="32"/>
        <end position="37"/>
    </location>
    <ligand>
        <name>ATP</name>
        <dbReference type="ChEBI" id="CHEBI:30616"/>
    </ligand>
</feature>
<protein>
    <recommendedName>
        <fullName evidence="8 9">Ubiquitin-activating enzyme E1-like</fullName>
    </recommendedName>
</protein>
<organism evidence="18 19">
    <name type="scientific">Fomitopsis schrenkii</name>
    <name type="common">Brown rot fungus</name>
    <dbReference type="NCBI Taxonomy" id="2126942"/>
    <lineage>
        <taxon>Eukaryota</taxon>
        <taxon>Fungi</taxon>
        <taxon>Dikarya</taxon>
        <taxon>Basidiomycota</taxon>
        <taxon>Agaricomycotina</taxon>
        <taxon>Agaricomycetes</taxon>
        <taxon>Polyporales</taxon>
        <taxon>Fomitopsis</taxon>
    </lineage>
</organism>
<dbReference type="GO" id="GO:0005524">
    <property type="term" value="F:ATP binding"/>
    <property type="evidence" value="ECO:0007669"/>
    <property type="project" value="UniProtKB-UniRule"/>
</dbReference>
<evidence type="ECO:0000256" key="12">
    <source>
        <dbReference type="PIRSR" id="PIRSR039133-3"/>
    </source>
</evidence>
<dbReference type="InterPro" id="IPR019572">
    <property type="entry name" value="UBA_E1_SCCH"/>
</dbReference>
<comment type="similarity">
    <text evidence="2 9">Belongs to the ubiquitin-activating E1 family.</text>
</comment>
<dbReference type="FunFam" id="3.50.50.80:FF:000004">
    <property type="entry name" value="Ubiquitin-activating enzyme E1-like"/>
    <property type="match status" value="1"/>
</dbReference>
<feature type="binding site" evidence="12">
    <location>
        <position position="169"/>
    </location>
    <ligand>
        <name>Zn(2+)</name>
        <dbReference type="ChEBI" id="CHEBI:29105"/>
    </ligand>
</feature>
<feature type="binding site" evidence="12">
    <location>
        <position position="166"/>
    </location>
    <ligand>
        <name>Zn(2+)</name>
        <dbReference type="ChEBI" id="CHEBI:29105"/>
    </ligand>
</feature>
<dbReference type="eggNOG" id="KOG2013">
    <property type="taxonomic scope" value="Eukaryota"/>
</dbReference>
<evidence type="ECO:0000256" key="4">
    <source>
        <dbReference type="ARBA" id="ARBA00022741"/>
    </source>
</evidence>
<evidence type="ECO:0000256" key="6">
    <source>
        <dbReference type="ARBA" id="ARBA00022833"/>
    </source>
</evidence>
<evidence type="ECO:0000256" key="2">
    <source>
        <dbReference type="ARBA" id="ARBA00005673"/>
    </source>
</evidence>